<protein>
    <submittedName>
        <fullName evidence="2">Uncharacterized protein</fullName>
    </submittedName>
</protein>
<dbReference type="Proteomes" id="UP001448207">
    <property type="component" value="Unassembled WGS sequence"/>
</dbReference>
<evidence type="ECO:0000313" key="2">
    <source>
        <dbReference type="EMBL" id="KAL0086414.1"/>
    </source>
</evidence>
<dbReference type="EMBL" id="JBCLYO010000008">
    <property type="protein sequence ID" value="KAL0086414.1"/>
    <property type="molecule type" value="Genomic_DNA"/>
</dbReference>
<name>A0ABR3AZV3_PHYBL</name>
<keyword evidence="3" id="KW-1185">Reference proteome</keyword>
<accession>A0ABR3AZV3</accession>
<evidence type="ECO:0000313" key="3">
    <source>
        <dbReference type="Proteomes" id="UP001448207"/>
    </source>
</evidence>
<feature type="region of interest" description="Disordered" evidence="1">
    <location>
        <begin position="104"/>
        <end position="178"/>
    </location>
</feature>
<sequence length="223" mass="25050">MSYDSCRRGVKRLVEKYHTNLSDSAEPFTFDSTRHTIRMEKAALAVIEKKKLHQETKKSGKKVVISKFKNGQDVKNNPKHFTNSTFVQTERVFKEYKGHCYSKPKKRTKAKQIVHSFPPTIENTSRSAGSGNNKSSSNNRDNDGGNSNSESKSNDNGSINSSCSVGDSGSLSTVSTNEGVSVDRRNQFWEEMLVSSRNQEKSLEDIKSTMSIMLKLLEQTLKK</sequence>
<comment type="caution">
    <text evidence="2">The sequence shown here is derived from an EMBL/GenBank/DDBJ whole genome shotgun (WGS) entry which is preliminary data.</text>
</comment>
<gene>
    <name evidence="2" type="ORF">J3Q64DRAFT_1739809</name>
</gene>
<evidence type="ECO:0000256" key="1">
    <source>
        <dbReference type="SAM" id="MobiDB-lite"/>
    </source>
</evidence>
<reference evidence="2 3" key="1">
    <citation type="submission" date="2024-04" db="EMBL/GenBank/DDBJ databases">
        <title>Symmetric and asymmetric DNA N6-adenine methylation regulates different biological responses in Mucorales.</title>
        <authorList>
            <consortium name="Lawrence Berkeley National Laboratory"/>
            <person name="Lax C."/>
            <person name="Mondo S.J."/>
            <person name="Osorio-Concepcion M."/>
            <person name="Muszewska A."/>
            <person name="Corrochano-Luque M."/>
            <person name="Gutierrez G."/>
            <person name="Riley R."/>
            <person name="Lipzen A."/>
            <person name="Guo J."/>
            <person name="Hundley H."/>
            <person name="Amirebrahimi M."/>
            <person name="Ng V."/>
            <person name="Lorenzo-Gutierrez D."/>
            <person name="Binder U."/>
            <person name="Yang J."/>
            <person name="Song Y."/>
            <person name="Canovas D."/>
            <person name="Navarro E."/>
            <person name="Freitag M."/>
            <person name="Gabaldon T."/>
            <person name="Grigoriev I.V."/>
            <person name="Corrochano L.M."/>
            <person name="Nicolas F.E."/>
            <person name="Garre V."/>
        </authorList>
    </citation>
    <scope>NUCLEOTIDE SEQUENCE [LARGE SCALE GENOMIC DNA]</scope>
    <source>
        <strain evidence="2 3">L51</strain>
    </source>
</reference>
<feature type="compositionally biased region" description="Low complexity" evidence="1">
    <location>
        <begin position="125"/>
        <end position="172"/>
    </location>
</feature>
<organism evidence="2 3">
    <name type="scientific">Phycomyces blakesleeanus</name>
    <dbReference type="NCBI Taxonomy" id="4837"/>
    <lineage>
        <taxon>Eukaryota</taxon>
        <taxon>Fungi</taxon>
        <taxon>Fungi incertae sedis</taxon>
        <taxon>Mucoromycota</taxon>
        <taxon>Mucoromycotina</taxon>
        <taxon>Mucoromycetes</taxon>
        <taxon>Mucorales</taxon>
        <taxon>Phycomycetaceae</taxon>
        <taxon>Phycomyces</taxon>
    </lineage>
</organism>
<proteinExistence type="predicted"/>